<reference evidence="4" key="1">
    <citation type="submission" date="2016-11" db="EMBL/GenBank/DDBJ databases">
        <authorList>
            <person name="Varghese N."/>
            <person name="Submissions S."/>
        </authorList>
    </citation>
    <scope>NUCLEOTIDE SEQUENCE [LARGE SCALE GENOMIC DNA]</scope>
    <source>
        <strain evidence="4">Sac-22</strain>
    </source>
</reference>
<evidence type="ECO:0000256" key="1">
    <source>
        <dbReference type="SAM" id="Phobius"/>
    </source>
</evidence>
<dbReference type="OrthoDB" id="9797746at2"/>
<keyword evidence="1" id="KW-1133">Transmembrane helix</keyword>
<protein>
    <submittedName>
        <fullName evidence="3">Putative solute:sodium symporter small subunit</fullName>
    </submittedName>
</protein>
<dbReference type="STRING" id="551987.SAMN05192549_106234"/>
<dbReference type="RefSeq" id="WP_072785918.1">
    <property type="nucleotide sequence ID" value="NZ_FRCX01000006.1"/>
</dbReference>
<dbReference type="EMBL" id="FRCX01000006">
    <property type="protein sequence ID" value="SHN25760.1"/>
    <property type="molecule type" value="Genomic_DNA"/>
</dbReference>
<dbReference type="AlphaFoldDB" id="A0A1M7Q5R0"/>
<dbReference type="InterPro" id="IPR019886">
    <property type="entry name" value="Na_symporter_ssu"/>
</dbReference>
<keyword evidence="1" id="KW-0812">Transmembrane</keyword>
<gene>
    <name evidence="3" type="ORF">SAMN05192549_106234</name>
</gene>
<keyword evidence="1" id="KW-0472">Membrane</keyword>
<keyword evidence="4" id="KW-1185">Reference proteome</keyword>
<evidence type="ECO:0000313" key="4">
    <source>
        <dbReference type="Proteomes" id="UP000184339"/>
    </source>
</evidence>
<evidence type="ECO:0000259" key="2">
    <source>
        <dbReference type="Pfam" id="PF13937"/>
    </source>
</evidence>
<dbReference type="NCBIfam" id="TIGR03647">
    <property type="entry name" value="Na_symport_sm"/>
    <property type="match status" value="1"/>
</dbReference>
<accession>A0A1M7Q5R0</accession>
<feature type="domain" description="Sodium symporter small subunit" evidence="2">
    <location>
        <begin position="13"/>
        <end position="84"/>
    </location>
</feature>
<dbReference type="Proteomes" id="UP000184339">
    <property type="component" value="Unassembled WGS sequence"/>
</dbReference>
<proteinExistence type="predicted"/>
<feature type="transmembrane region" description="Helical" evidence="1">
    <location>
        <begin position="21"/>
        <end position="42"/>
    </location>
</feature>
<dbReference type="Pfam" id="PF13937">
    <property type="entry name" value="DUF4212"/>
    <property type="match status" value="1"/>
</dbReference>
<sequence>MDKPTPPARLTRAQHWQRTRRLTGLLLLLWMLTGFCAAFFARELAGLSVFGWPLSFYLAAQGASLVSLGILGFYAWRMRKLDQAARAQETRA</sequence>
<name>A0A1M7Q5R0_9BURK</name>
<feature type="transmembrane region" description="Helical" evidence="1">
    <location>
        <begin position="54"/>
        <end position="76"/>
    </location>
</feature>
<evidence type="ECO:0000313" key="3">
    <source>
        <dbReference type="EMBL" id="SHN25760.1"/>
    </source>
</evidence>
<organism evidence="3 4">
    <name type="scientific">Duganella sacchari</name>
    <dbReference type="NCBI Taxonomy" id="551987"/>
    <lineage>
        <taxon>Bacteria</taxon>
        <taxon>Pseudomonadati</taxon>
        <taxon>Pseudomonadota</taxon>
        <taxon>Betaproteobacteria</taxon>
        <taxon>Burkholderiales</taxon>
        <taxon>Oxalobacteraceae</taxon>
        <taxon>Telluria group</taxon>
        <taxon>Duganella</taxon>
    </lineage>
</organism>